<dbReference type="PANTHER" id="PTHR11351">
    <property type="entry name" value="ACYL-COA DESATURASE"/>
    <property type="match status" value="1"/>
</dbReference>
<evidence type="ECO:0000256" key="2">
    <source>
        <dbReference type="ARBA" id="ARBA00009295"/>
    </source>
</evidence>
<keyword evidence="8" id="KW-0408">Iron</keyword>
<evidence type="ECO:0000256" key="7">
    <source>
        <dbReference type="ARBA" id="ARBA00023002"/>
    </source>
</evidence>
<keyword evidence="7 12" id="KW-0560">Oxidoreductase</keyword>
<dbReference type="OrthoDB" id="10260134at2759"/>
<dbReference type="GO" id="GO:0005506">
    <property type="term" value="F:iron ion binding"/>
    <property type="evidence" value="ECO:0007669"/>
    <property type="project" value="TreeGrafter"/>
</dbReference>
<organism evidence="15 16">
    <name type="scientific">Polypedilum vanderplanki</name>
    <name type="common">Sleeping chironomid midge</name>
    <dbReference type="NCBI Taxonomy" id="319348"/>
    <lineage>
        <taxon>Eukaryota</taxon>
        <taxon>Metazoa</taxon>
        <taxon>Ecdysozoa</taxon>
        <taxon>Arthropoda</taxon>
        <taxon>Hexapoda</taxon>
        <taxon>Insecta</taxon>
        <taxon>Pterygota</taxon>
        <taxon>Neoptera</taxon>
        <taxon>Endopterygota</taxon>
        <taxon>Diptera</taxon>
        <taxon>Nematocera</taxon>
        <taxon>Chironomoidea</taxon>
        <taxon>Chironomidae</taxon>
        <taxon>Chironominae</taxon>
        <taxon>Polypedilum</taxon>
        <taxon>Polypedilum</taxon>
    </lineage>
</organism>
<feature type="transmembrane region" description="Helical" evidence="13">
    <location>
        <begin position="56"/>
        <end position="77"/>
    </location>
</feature>
<evidence type="ECO:0000256" key="1">
    <source>
        <dbReference type="ARBA" id="ARBA00004141"/>
    </source>
</evidence>
<feature type="transmembrane region" description="Helical" evidence="13">
    <location>
        <begin position="203"/>
        <end position="222"/>
    </location>
</feature>
<keyword evidence="3 12" id="KW-0444">Lipid biosynthesis</keyword>
<comment type="similarity">
    <text evidence="2 12">Belongs to the fatty acid desaturase type 1 family.</text>
</comment>
<keyword evidence="4 12" id="KW-0812">Transmembrane</keyword>
<dbReference type="AlphaFoldDB" id="A0A9J6BHR7"/>
<feature type="transmembrane region" description="Helical" evidence="13">
    <location>
        <begin position="27"/>
        <end position="50"/>
    </location>
</feature>
<feature type="domain" description="Fatty acid desaturase" evidence="14">
    <location>
        <begin position="56"/>
        <end position="263"/>
    </location>
</feature>
<comment type="domain">
    <text evidence="12">The histidine box domains are involved in binding the catalytic metal ions.</text>
</comment>
<evidence type="ECO:0000313" key="15">
    <source>
        <dbReference type="EMBL" id="KAG5668998.1"/>
    </source>
</evidence>
<comment type="subcellular location">
    <subcellularLocation>
        <location evidence="1">Membrane</location>
        <topology evidence="1">Multi-pass membrane protein</topology>
    </subcellularLocation>
</comment>
<accession>A0A9J6BHR7</accession>
<feature type="transmembrane region" description="Helical" evidence="13">
    <location>
        <begin position="175"/>
        <end position="197"/>
    </location>
</feature>
<dbReference type="GO" id="GO:0004768">
    <property type="term" value="F:stearoyl-CoA 9-desaturase activity"/>
    <property type="evidence" value="ECO:0007669"/>
    <property type="project" value="TreeGrafter"/>
</dbReference>
<dbReference type="Pfam" id="PF00487">
    <property type="entry name" value="FA_desaturase"/>
    <property type="match status" value="1"/>
</dbReference>
<keyword evidence="9" id="KW-0443">Lipid metabolism</keyword>
<evidence type="ECO:0000313" key="16">
    <source>
        <dbReference type="Proteomes" id="UP001107558"/>
    </source>
</evidence>
<evidence type="ECO:0000256" key="12">
    <source>
        <dbReference type="RuleBase" id="RU000581"/>
    </source>
</evidence>
<dbReference type="InterPro" id="IPR005804">
    <property type="entry name" value="FA_desaturase_dom"/>
</dbReference>
<evidence type="ECO:0000256" key="4">
    <source>
        <dbReference type="ARBA" id="ARBA00022692"/>
    </source>
</evidence>
<gene>
    <name evidence="15" type="ORF">PVAND_016901</name>
</gene>
<reference evidence="15" key="1">
    <citation type="submission" date="2021-03" db="EMBL/GenBank/DDBJ databases">
        <title>Chromosome level genome of the anhydrobiotic midge Polypedilum vanderplanki.</title>
        <authorList>
            <person name="Yoshida Y."/>
            <person name="Kikawada T."/>
            <person name="Gusev O."/>
        </authorList>
    </citation>
    <scope>NUCLEOTIDE SEQUENCE</scope>
    <source>
        <strain evidence="15">NIAS01</strain>
        <tissue evidence="15">Whole body or cell culture</tissue>
    </source>
</reference>
<evidence type="ECO:0000259" key="14">
    <source>
        <dbReference type="Pfam" id="PF00487"/>
    </source>
</evidence>
<sequence>MSQVTKSVIDEDEVLKELLERPVKIKIIWHILILTIIFHIEAIRGFYFVITGQVMWQTLVFAGILYIFSGFGVVAGVHRLWSHRSYKVNFPLRFILVIFNSIAYQKSVIRWARDHRVHHKYCDTNADPHNVKRGFFYSHIGWLFCKKHPATIEAGKRIDVSDLTSDKLLWLQNKYFFYISPLLCFILPTLIPAYFWGEKLMNAWTVAACLRFILFLHATLSINSFAHMYGYKPYDESITPVQSLFVSVICLGDGWHNYHHVFPWDYKSDEFGSHNFNLSAMFIEFMSKLGWAYDLRTTPYSSIVARAKKTGDGEIAKNFLENLKRCGKLDLF</sequence>
<evidence type="ECO:0000256" key="5">
    <source>
        <dbReference type="ARBA" id="ARBA00022832"/>
    </source>
</evidence>
<comment type="caution">
    <text evidence="15">The sequence shown here is derived from an EMBL/GenBank/DDBJ whole genome shotgun (WGS) entry which is preliminary data.</text>
</comment>
<evidence type="ECO:0000256" key="8">
    <source>
        <dbReference type="ARBA" id="ARBA00023004"/>
    </source>
</evidence>
<evidence type="ECO:0000256" key="10">
    <source>
        <dbReference type="ARBA" id="ARBA00023136"/>
    </source>
</evidence>
<evidence type="ECO:0000256" key="13">
    <source>
        <dbReference type="SAM" id="Phobius"/>
    </source>
</evidence>
<evidence type="ECO:0000256" key="9">
    <source>
        <dbReference type="ARBA" id="ARBA00023098"/>
    </source>
</evidence>
<dbReference type="InterPro" id="IPR015876">
    <property type="entry name" value="Acyl-CoA_DS"/>
</dbReference>
<proteinExistence type="inferred from homology"/>
<keyword evidence="10 13" id="KW-0472">Membrane</keyword>
<dbReference type="PRINTS" id="PR00075">
    <property type="entry name" value="FACDDSATRASE"/>
</dbReference>
<dbReference type="EMBL" id="JADBJN010000004">
    <property type="protein sequence ID" value="KAG5668998.1"/>
    <property type="molecule type" value="Genomic_DNA"/>
</dbReference>
<keyword evidence="6 13" id="KW-1133">Transmembrane helix</keyword>
<dbReference type="GO" id="GO:0005789">
    <property type="term" value="C:endoplasmic reticulum membrane"/>
    <property type="evidence" value="ECO:0007669"/>
    <property type="project" value="TreeGrafter"/>
</dbReference>
<comment type="cofactor">
    <cofactor evidence="12">
        <name>Fe(2+)</name>
        <dbReference type="ChEBI" id="CHEBI:29033"/>
    </cofactor>
</comment>
<dbReference type="PANTHER" id="PTHR11351:SF31">
    <property type="entry name" value="DESATURASE 1, ISOFORM A-RELATED"/>
    <property type="match status" value="1"/>
</dbReference>
<name>A0A9J6BHR7_POLVA</name>
<dbReference type="CDD" id="cd03505">
    <property type="entry name" value="Delta9-FADS-like"/>
    <property type="match status" value="1"/>
</dbReference>
<dbReference type="Proteomes" id="UP001107558">
    <property type="component" value="Chromosome 4"/>
</dbReference>
<keyword evidence="5" id="KW-0276">Fatty acid metabolism</keyword>
<keyword evidence="16" id="KW-1185">Reference proteome</keyword>
<evidence type="ECO:0000256" key="6">
    <source>
        <dbReference type="ARBA" id="ARBA00022989"/>
    </source>
</evidence>
<evidence type="ECO:0000256" key="3">
    <source>
        <dbReference type="ARBA" id="ARBA00022516"/>
    </source>
</evidence>
<dbReference type="GO" id="GO:0006636">
    <property type="term" value="P:unsaturated fatty acid biosynthetic process"/>
    <property type="evidence" value="ECO:0007669"/>
    <property type="project" value="TreeGrafter"/>
</dbReference>
<keyword evidence="11 12" id="KW-0275">Fatty acid biosynthesis</keyword>
<evidence type="ECO:0000256" key="11">
    <source>
        <dbReference type="ARBA" id="ARBA00023160"/>
    </source>
</evidence>
<protein>
    <recommendedName>
        <fullName evidence="14">Fatty acid desaturase domain-containing protein</fullName>
    </recommendedName>
</protein>